<evidence type="ECO:0000313" key="7">
    <source>
        <dbReference type="WBParaSite" id="BPAG_0000536401-mRNA-1"/>
    </source>
</evidence>
<evidence type="ECO:0000256" key="2">
    <source>
        <dbReference type="ARBA" id="ARBA00022927"/>
    </source>
</evidence>
<evidence type="ECO:0000313" key="5">
    <source>
        <dbReference type="EMBL" id="VDN86514.1"/>
    </source>
</evidence>
<feature type="domain" description="DOP1 N-terminal" evidence="4">
    <location>
        <begin position="25"/>
        <end position="164"/>
    </location>
</feature>
<keyword evidence="6" id="KW-1185">Reference proteome</keyword>
<proteinExistence type="inferred from homology"/>
<dbReference type="GO" id="GO:0015031">
    <property type="term" value="P:protein transport"/>
    <property type="evidence" value="ECO:0007669"/>
    <property type="project" value="UniProtKB-KW"/>
</dbReference>
<keyword evidence="1" id="KW-0813">Transport</keyword>
<dbReference type="Pfam" id="PF04118">
    <property type="entry name" value="Dopey_N"/>
    <property type="match status" value="1"/>
</dbReference>
<dbReference type="WBParaSite" id="BPAG_0000536401-mRNA-1">
    <property type="protein sequence ID" value="BPAG_0000536401-mRNA-1"/>
    <property type="gene ID" value="BPAG_0000536401"/>
</dbReference>
<comment type="similarity">
    <text evidence="3">Belongs to the DOP1 family.</text>
</comment>
<dbReference type="STRING" id="6280.A0A0N4TAX7"/>
<evidence type="ECO:0000313" key="6">
    <source>
        <dbReference type="Proteomes" id="UP000278627"/>
    </source>
</evidence>
<evidence type="ECO:0000259" key="4">
    <source>
        <dbReference type="Pfam" id="PF04118"/>
    </source>
</evidence>
<reference evidence="5 6" key="2">
    <citation type="submission" date="2018-11" db="EMBL/GenBank/DDBJ databases">
        <authorList>
            <consortium name="Pathogen Informatics"/>
        </authorList>
    </citation>
    <scope>NUCLEOTIDE SEQUENCE [LARGE SCALE GENOMIC DNA]</scope>
</reference>
<dbReference type="GO" id="GO:0005768">
    <property type="term" value="C:endosome"/>
    <property type="evidence" value="ECO:0007669"/>
    <property type="project" value="TreeGrafter"/>
</dbReference>
<dbReference type="InterPro" id="IPR040314">
    <property type="entry name" value="DOP1"/>
</dbReference>
<dbReference type="GO" id="GO:0005802">
    <property type="term" value="C:trans-Golgi network"/>
    <property type="evidence" value="ECO:0007669"/>
    <property type="project" value="TreeGrafter"/>
</dbReference>
<dbReference type="PANTHER" id="PTHR14042">
    <property type="entry name" value="DOPEY-RELATED"/>
    <property type="match status" value="1"/>
</dbReference>
<name>A0A0N4TAX7_BRUPA</name>
<keyword evidence="2" id="KW-0653">Protein transport</keyword>
<reference evidence="7" key="1">
    <citation type="submission" date="2017-02" db="UniProtKB">
        <authorList>
            <consortium name="WormBaseParasite"/>
        </authorList>
    </citation>
    <scope>IDENTIFICATION</scope>
</reference>
<dbReference type="EMBL" id="UZAD01003614">
    <property type="protein sequence ID" value="VDN86514.1"/>
    <property type="molecule type" value="Genomic_DNA"/>
</dbReference>
<gene>
    <name evidence="5" type="ORF">BPAG_LOCUS5328</name>
</gene>
<accession>A0A0N4TAX7</accession>
<protein>
    <submittedName>
        <fullName evidence="7">Dopey_N domain-containing protein</fullName>
    </submittedName>
</protein>
<sequence>MSSVLVGYTDAAANAAQAASLINNSKYRAYVAAVDKALKAFETTNEWADLISALGKLSRVSKILNRFFLLWQSLKYVFMMIVRYFTKLQAFHANAKFGDIPKPVTVAKRLSQCLHPALPHGVHLKALETYRQLFDILGRKDLPRLLYLFAVGLFPLMDHCGIKVFFI</sequence>
<dbReference type="InterPro" id="IPR007249">
    <property type="entry name" value="DOP1_N"/>
</dbReference>
<dbReference type="GO" id="GO:0005829">
    <property type="term" value="C:cytosol"/>
    <property type="evidence" value="ECO:0007669"/>
    <property type="project" value="GOC"/>
</dbReference>
<organism evidence="7">
    <name type="scientific">Brugia pahangi</name>
    <name type="common">Filarial nematode worm</name>
    <dbReference type="NCBI Taxonomy" id="6280"/>
    <lineage>
        <taxon>Eukaryota</taxon>
        <taxon>Metazoa</taxon>
        <taxon>Ecdysozoa</taxon>
        <taxon>Nematoda</taxon>
        <taxon>Chromadorea</taxon>
        <taxon>Rhabditida</taxon>
        <taxon>Spirurina</taxon>
        <taxon>Spiruromorpha</taxon>
        <taxon>Filarioidea</taxon>
        <taxon>Onchocercidae</taxon>
        <taxon>Brugia</taxon>
    </lineage>
</organism>
<dbReference type="GO" id="GO:0006895">
    <property type="term" value="P:Golgi to endosome transport"/>
    <property type="evidence" value="ECO:0007669"/>
    <property type="project" value="InterPro"/>
</dbReference>
<dbReference type="Proteomes" id="UP000278627">
    <property type="component" value="Unassembled WGS sequence"/>
</dbReference>
<evidence type="ECO:0000256" key="1">
    <source>
        <dbReference type="ARBA" id="ARBA00022448"/>
    </source>
</evidence>
<evidence type="ECO:0000256" key="3">
    <source>
        <dbReference type="ARBA" id="ARBA00046326"/>
    </source>
</evidence>
<dbReference type="AlphaFoldDB" id="A0A0N4TAX7"/>
<dbReference type="PANTHER" id="PTHR14042:SF24">
    <property type="entry name" value="PROTEIN DOPEY-1 HOMOLOG"/>
    <property type="match status" value="1"/>
</dbReference>